<organism evidence="5 6">
    <name type="scientific">Globisporangium ultimum (strain ATCC 200006 / CBS 805.95 / DAOM BR144)</name>
    <name type="common">Pythium ultimum</name>
    <dbReference type="NCBI Taxonomy" id="431595"/>
    <lineage>
        <taxon>Eukaryota</taxon>
        <taxon>Sar</taxon>
        <taxon>Stramenopiles</taxon>
        <taxon>Oomycota</taxon>
        <taxon>Peronosporomycetes</taxon>
        <taxon>Pythiales</taxon>
        <taxon>Pythiaceae</taxon>
        <taxon>Globisporangium</taxon>
    </lineage>
</organism>
<dbReference type="InterPro" id="IPR050185">
    <property type="entry name" value="Ub_carboxyl-term_hydrolase"/>
</dbReference>
<feature type="region of interest" description="Disordered" evidence="1">
    <location>
        <begin position="662"/>
        <end position="684"/>
    </location>
</feature>
<dbReference type="SUPFAM" id="SSF143791">
    <property type="entry name" value="DUSP-like"/>
    <property type="match status" value="1"/>
</dbReference>
<dbReference type="Pfam" id="PF00443">
    <property type="entry name" value="UCH"/>
    <property type="match status" value="1"/>
</dbReference>
<feature type="region of interest" description="Disordered" evidence="1">
    <location>
        <begin position="201"/>
        <end position="220"/>
    </location>
</feature>
<dbReference type="EMBL" id="GL376581">
    <property type="status" value="NOT_ANNOTATED_CDS"/>
    <property type="molecule type" value="Genomic_DNA"/>
</dbReference>
<feature type="compositionally biased region" description="Basic and acidic residues" evidence="1">
    <location>
        <begin position="201"/>
        <end position="219"/>
    </location>
</feature>
<dbReference type="InterPro" id="IPR028889">
    <property type="entry name" value="USP"/>
</dbReference>
<protein>
    <submittedName>
        <fullName evidence="5">Ubiquitin carboxyl-terminal hydrolase</fullName>
    </submittedName>
</protein>
<dbReference type="InterPro" id="IPR018200">
    <property type="entry name" value="USP_CS"/>
</dbReference>
<accession>K3X6K0</accession>
<feature type="region of interest" description="Disordered" evidence="1">
    <location>
        <begin position="100"/>
        <end position="119"/>
    </location>
</feature>
<dbReference type="HOGENOM" id="CLU_248200_0_0_1"/>
<dbReference type="GO" id="GO:0005509">
    <property type="term" value="F:calcium ion binding"/>
    <property type="evidence" value="ECO:0007669"/>
    <property type="project" value="InterPro"/>
</dbReference>
<name>K3X6K0_GLOUD</name>
<dbReference type="eggNOG" id="KOG1870">
    <property type="taxonomic scope" value="Eukaryota"/>
</dbReference>
<dbReference type="STRING" id="431595.K3X6K0"/>
<dbReference type="Gene3D" id="2.30.30.140">
    <property type="match status" value="1"/>
</dbReference>
<dbReference type="PANTHER" id="PTHR21646">
    <property type="entry name" value="UBIQUITIN CARBOXYL-TERMINAL HYDROLASE"/>
    <property type="match status" value="1"/>
</dbReference>
<dbReference type="InterPro" id="IPR002048">
    <property type="entry name" value="EF_hand_dom"/>
</dbReference>
<dbReference type="SUPFAM" id="SSF54001">
    <property type="entry name" value="Cysteine proteinases"/>
    <property type="match status" value="1"/>
</dbReference>
<feature type="region of interest" description="Disordered" evidence="1">
    <location>
        <begin position="726"/>
        <end position="755"/>
    </location>
</feature>
<dbReference type="InterPro" id="IPR001394">
    <property type="entry name" value="Peptidase_C19_UCH"/>
</dbReference>
<dbReference type="GO" id="GO:0016579">
    <property type="term" value="P:protein deubiquitination"/>
    <property type="evidence" value="ECO:0007669"/>
    <property type="project" value="InterPro"/>
</dbReference>
<proteinExistence type="predicted"/>
<dbReference type="Pfam" id="PF06337">
    <property type="entry name" value="DUSP"/>
    <property type="match status" value="1"/>
</dbReference>
<dbReference type="Gene3D" id="3.90.70.10">
    <property type="entry name" value="Cysteine proteinases"/>
    <property type="match status" value="2"/>
</dbReference>
<dbReference type="VEuPathDB" id="FungiDB:PYU1_G012822"/>
<feature type="compositionally biased region" description="Polar residues" evidence="1">
    <location>
        <begin position="738"/>
        <end position="748"/>
    </location>
</feature>
<dbReference type="SMART" id="SM00695">
    <property type="entry name" value="DUSP"/>
    <property type="match status" value="1"/>
</dbReference>
<dbReference type="GO" id="GO:0004843">
    <property type="term" value="F:cysteine-type deubiquitinase activity"/>
    <property type="evidence" value="ECO:0007669"/>
    <property type="project" value="InterPro"/>
</dbReference>
<feature type="domain" description="EF-hand" evidence="2">
    <location>
        <begin position="264"/>
        <end position="293"/>
    </location>
</feature>
<feature type="compositionally biased region" description="Polar residues" evidence="1">
    <location>
        <begin position="100"/>
        <end position="109"/>
    </location>
</feature>
<feature type="domain" description="USP" evidence="3">
    <location>
        <begin position="797"/>
        <end position="1607"/>
    </location>
</feature>
<dbReference type="InterPro" id="IPR006615">
    <property type="entry name" value="Pept_C19_DUSP"/>
</dbReference>
<dbReference type="InterPro" id="IPR038765">
    <property type="entry name" value="Papain-like_cys_pep_sf"/>
</dbReference>
<dbReference type="InterPro" id="IPR035927">
    <property type="entry name" value="DUSP-like_sf"/>
</dbReference>
<feature type="domain" description="DUSP" evidence="4">
    <location>
        <begin position="392"/>
        <end position="525"/>
    </location>
</feature>
<evidence type="ECO:0000313" key="5">
    <source>
        <dbReference type="EnsemblProtists" id="PYU1_T012849"/>
    </source>
</evidence>
<evidence type="ECO:0000259" key="3">
    <source>
        <dbReference type="PROSITE" id="PS50235"/>
    </source>
</evidence>
<dbReference type="PROSITE" id="PS50222">
    <property type="entry name" value="EF_HAND_2"/>
    <property type="match status" value="1"/>
</dbReference>
<evidence type="ECO:0000313" key="6">
    <source>
        <dbReference type="Proteomes" id="UP000019132"/>
    </source>
</evidence>
<dbReference type="InParanoid" id="K3X6K0"/>
<sequence length="1619" mass="183166">MTAAAAASSSGGRKRNAVRRFFSLSKYRRRFSSPSAHAVRGSSSSIASFARVSSSSAALASFAFASNDLHDHVDDGDAGGAPVTATTHFSPYLCFPQQRDNSGALSNSEVSREYRRRRRQATLSTCARREYTRRCIDTWTSAELYVLRELVDRAMHPRKYPRRHPDEHFGFQLQDQQQRRKSSTLQRVSLVVESLLAHSADARSSHGDDDDENAAHDPRASLSYSHARRLHYRDHIDQRLQLRKRKHLIQLFPMLECIHHGVQRQLFCVLDRNRSGRIEFTELCEMLTYCHVDSLRQNIDFVFLWFHKARHGGRVGITAQGVHLLVGTVKELVATHETLASMLKMPQYDYLDALPDTILQGQQVVSLDQFRERIAAHDDVIRVLLTPFNIVRTAMNEMRLWHAYQASSEWHHEGNTAYVLSKSWWNQWIEYILYSTDFSGDVLSSFSAQTFGSSTQTQHHHEVAHERFRCRPGPVDNRDICADPQAGTLLPNLILNVHFVVVPPRIWQALMQLYGGGPSFPRQLVVPLSSSYLQERETHPEPRKSSIDSAMQAIGSSELYVDLYPISLPIRLIKRDAARVTMIFARRFLLNRDTTLKEIVHRLGLQLGENAAEITFWVRRQKLDPWKRIEYSLDAPRSSLRDLRFKSSFEVLVDFQPLETGDHSKEPRYSRHRRSSNASTSSVAQSMIKQKPFSIGGFRSMGNDFVCTEPGLSRFLGNVPIKANMSDSTTYSPDRPSSDNYTRSTKQSSESRDASLSGILSPNAVFSDIEAQLVARQSGFSLASSRRLTMFPGIRATGLLNLGNTCFMNCALQCLGHSPIFREYFLSQRHFNDINKKNVLGTRGKIATVFTRLLESMWRQRDTSFYVPVMFRDEFTKFRRNFQETRQHDAHEFIVALLDSLHEDLNHGRSFGDEETSSCFPYFGNRSRLSVAEDEVAMDPPSSSSTVCLSDAAIGNQSWQNHTRVNASVVVDLFHGQTRSETICATCGDRKVAFDPTLFFSLPIPEAKYLRLEVNVVLQVRTNRANDNSTGSDSVGLAIRPVIRRGFWIKRGSNTGSLSDQVAAAYNLQGNRILLVEVRKNRIKRVIEGDEQIESVAHVRELYAYERAWTLSEIPAVPPIMTKCDMNFVKAGPLNNFGDLQLGSRVDAIGFHGEWHAGSVVDLIDEPIDKKTGSDSVVVRVDTGAHHGDQPSYQRICVHFDGFSSKWNKWFVETDWLEQRIAPLEMHRKSVREVFEVQVIHRMVVSPSSSPPSFLATRRGRAHSIDEDEVSSSNTNNSRAFQIFGVPLFVTIASDKTSRDLHHAILLQASRFIPQYEVNEFACGDEAHTSVDKCAAVQLPALPFTTRVTNLEDVSGTLGDELPFDNSGILQHFSAQSVIVLDWSKDSYTDNLERVAPEDDMHPPGGMEEGASAVDCSAQTPKRDTIITLDKCMDAFLKNESISLEDHWICERCGVAREGLRKSDLWRLPDLVMVQLKRFQYFENQHRQKVRAFVDFPIDGLDFSKWMGGSSTTTTATTNTSAASSPDYVYDLYAVVNHVGGLTRGHYTATCRYDRAFEESARVFAASRDAEVPLNDLWYRFDDEKAVEIAAGDVVTDAAYVLFYKRRTLSPHNILEYTL</sequence>
<dbReference type="PROSITE" id="PS50235">
    <property type="entry name" value="USP_3"/>
    <property type="match status" value="1"/>
</dbReference>
<dbReference type="PROSITE" id="PS00018">
    <property type="entry name" value="EF_HAND_1"/>
    <property type="match status" value="1"/>
</dbReference>
<evidence type="ECO:0000259" key="4">
    <source>
        <dbReference type="PROSITE" id="PS51283"/>
    </source>
</evidence>
<evidence type="ECO:0000256" key="1">
    <source>
        <dbReference type="SAM" id="MobiDB-lite"/>
    </source>
</evidence>
<dbReference type="OMA" id="HWICERC"/>
<dbReference type="PANTHER" id="PTHR21646:SF46">
    <property type="entry name" value="UBIQUITIN CARBOXYL-TERMINAL HYDROLASE"/>
    <property type="match status" value="1"/>
</dbReference>
<reference evidence="5" key="3">
    <citation type="submission" date="2015-02" db="UniProtKB">
        <authorList>
            <consortium name="EnsemblProtists"/>
        </authorList>
    </citation>
    <scope>IDENTIFICATION</scope>
    <source>
        <strain evidence="5">DAOM BR144</strain>
    </source>
</reference>
<dbReference type="Proteomes" id="UP000019132">
    <property type="component" value="Unassembled WGS sequence"/>
</dbReference>
<evidence type="ECO:0000259" key="2">
    <source>
        <dbReference type="PROSITE" id="PS50222"/>
    </source>
</evidence>
<reference evidence="6" key="1">
    <citation type="journal article" date="2010" name="Genome Biol.">
        <title>Genome sequence of the necrotrophic plant pathogen Pythium ultimum reveals original pathogenicity mechanisms and effector repertoire.</title>
        <authorList>
            <person name="Levesque C.A."/>
            <person name="Brouwer H."/>
            <person name="Cano L."/>
            <person name="Hamilton J.P."/>
            <person name="Holt C."/>
            <person name="Huitema E."/>
            <person name="Raffaele S."/>
            <person name="Robideau G.P."/>
            <person name="Thines M."/>
            <person name="Win J."/>
            <person name="Zerillo M.M."/>
            <person name="Beakes G.W."/>
            <person name="Boore J.L."/>
            <person name="Busam D."/>
            <person name="Dumas B."/>
            <person name="Ferriera S."/>
            <person name="Fuerstenberg S.I."/>
            <person name="Gachon C.M."/>
            <person name="Gaulin E."/>
            <person name="Govers F."/>
            <person name="Grenville-Briggs L."/>
            <person name="Horner N."/>
            <person name="Hostetler J."/>
            <person name="Jiang R.H."/>
            <person name="Johnson J."/>
            <person name="Krajaejun T."/>
            <person name="Lin H."/>
            <person name="Meijer H.J."/>
            <person name="Moore B."/>
            <person name="Morris P."/>
            <person name="Phuntmart V."/>
            <person name="Puiu D."/>
            <person name="Shetty J."/>
            <person name="Stajich J.E."/>
            <person name="Tripathy S."/>
            <person name="Wawra S."/>
            <person name="van West P."/>
            <person name="Whitty B.R."/>
            <person name="Coutinho P.M."/>
            <person name="Henrissat B."/>
            <person name="Martin F."/>
            <person name="Thomas P.D."/>
            <person name="Tyler B.M."/>
            <person name="De Vries R.P."/>
            <person name="Kamoun S."/>
            <person name="Yandell M."/>
            <person name="Tisserat N."/>
            <person name="Buell C.R."/>
        </authorList>
    </citation>
    <scope>NUCLEOTIDE SEQUENCE</scope>
    <source>
        <strain evidence="6">DAOM:BR144</strain>
    </source>
</reference>
<dbReference type="InterPro" id="IPR018247">
    <property type="entry name" value="EF_Hand_1_Ca_BS"/>
</dbReference>
<dbReference type="PROSITE" id="PS00973">
    <property type="entry name" value="USP_2"/>
    <property type="match status" value="1"/>
</dbReference>
<reference evidence="6" key="2">
    <citation type="submission" date="2010-04" db="EMBL/GenBank/DDBJ databases">
        <authorList>
            <person name="Buell R."/>
            <person name="Hamilton J."/>
            <person name="Hostetler J."/>
        </authorList>
    </citation>
    <scope>NUCLEOTIDE SEQUENCE [LARGE SCALE GENOMIC DNA]</scope>
    <source>
        <strain evidence="6">DAOM:BR144</strain>
    </source>
</reference>
<dbReference type="EnsemblProtists" id="PYU1_T012849">
    <property type="protein sequence ID" value="PYU1_T012849"/>
    <property type="gene ID" value="PYU1_G012822"/>
</dbReference>
<dbReference type="PROSITE" id="PS51283">
    <property type="entry name" value="DUSP"/>
    <property type="match status" value="1"/>
</dbReference>
<dbReference type="Gene3D" id="3.30.2230.10">
    <property type="entry name" value="DUSP-like"/>
    <property type="match status" value="1"/>
</dbReference>
<dbReference type="PROSITE" id="PS00972">
    <property type="entry name" value="USP_1"/>
    <property type="match status" value="1"/>
</dbReference>
<keyword evidence="6" id="KW-1185">Reference proteome</keyword>